<dbReference type="InterPro" id="IPR027417">
    <property type="entry name" value="P-loop_NTPase"/>
</dbReference>
<dbReference type="GO" id="GO:0009267">
    <property type="term" value="P:cellular response to starvation"/>
    <property type="evidence" value="ECO:0007669"/>
    <property type="project" value="TreeGrafter"/>
</dbReference>
<dbReference type="GO" id="GO:0005634">
    <property type="term" value="C:nucleus"/>
    <property type="evidence" value="ECO:0007669"/>
    <property type="project" value="TreeGrafter"/>
</dbReference>
<comment type="subcellular location">
    <subcellularLocation>
        <location evidence="1">Endomembrane system</location>
    </subcellularLocation>
</comment>
<dbReference type="SUPFAM" id="SSF52540">
    <property type="entry name" value="P-loop containing nucleoside triphosphate hydrolases"/>
    <property type="match status" value="1"/>
</dbReference>
<dbReference type="Gene3D" id="3.40.50.300">
    <property type="entry name" value="P-loop containing nucleotide triphosphate hydrolases"/>
    <property type="match status" value="1"/>
</dbReference>
<dbReference type="GO" id="GO:0003924">
    <property type="term" value="F:GTPase activity"/>
    <property type="evidence" value="ECO:0007669"/>
    <property type="project" value="UniProtKB-UniRule"/>
</dbReference>
<dbReference type="GO" id="GO:0010507">
    <property type="term" value="P:negative regulation of autophagy"/>
    <property type="evidence" value="ECO:0007669"/>
    <property type="project" value="TreeGrafter"/>
</dbReference>
<evidence type="ECO:0000256" key="4">
    <source>
        <dbReference type="ARBA" id="ARBA00022801"/>
    </source>
</evidence>
<dbReference type="GO" id="GO:0005525">
    <property type="term" value="F:GTP binding"/>
    <property type="evidence" value="ECO:0007669"/>
    <property type="project" value="UniProtKB-UniRule"/>
</dbReference>
<dbReference type="GO" id="GO:0000329">
    <property type="term" value="C:fungal-type vacuole membrane"/>
    <property type="evidence" value="ECO:0007669"/>
    <property type="project" value="EnsemblFungi"/>
</dbReference>
<keyword evidence="4" id="KW-0378">Hydrolase</keyword>
<keyword evidence="6" id="KW-0472">Membrane</keyword>
<keyword evidence="5 8" id="KW-0342">GTP-binding</keyword>
<evidence type="ECO:0000256" key="7">
    <source>
        <dbReference type="ARBA" id="ARBA00049117"/>
    </source>
</evidence>
<evidence type="ECO:0000313" key="9">
    <source>
        <dbReference type="EMBL" id="KTW28932.1"/>
    </source>
</evidence>
<evidence type="ECO:0000256" key="6">
    <source>
        <dbReference type="ARBA" id="ARBA00023136"/>
    </source>
</evidence>
<keyword evidence="10" id="KW-1185">Reference proteome</keyword>
<dbReference type="GO" id="GO:1990131">
    <property type="term" value="C:Gtr1-Gtr2 GTPase complex"/>
    <property type="evidence" value="ECO:0007669"/>
    <property type="project" value="UniProtKB-UniRule"/>
</dbReference>
<dbReference type="Pfam" id="PF04670">
    <property type="entry name" value="Gtr1_RagA"/>
    <property type="match status" value="1"/>
</dbReference>
<dbReference type="Gene3D" id="3.30.450.190">
    <property type="match status" value="1"/>
</dbReference>
<evidence type="ECO:0000256" key="5">
    <source>
        <dbReference type="ARBA" id="ARBA00023134"/>
    </source>
</evidence>
<evidence type="ECO:0000256" key="8">
    <source>
        <dbReference type="RuleBase" id="RU367014"/>
    </source>
</evidence>
<dbReference type="OrthoDB" id="26136at2759"/>
<comment type="catalytic activity">
    <reaction evidence="7">
        <text>GTP + H2O = GDP + phosphate + H(+)</text>
        <dbReference type="Rhea" id="RHEA:19669"/>
        <dbReference type="ChEBI" id="CHEBI:15377"/>
        <dbReference type="ChEBI" id="CHEBI:15378"/>
        <dbReference type="ChEBI" id="CHEBI:37565"/>
        <dbReference type="ChEBI" id="CHEBI:43474"/>
        <dbReference type="ChEBI" id="CHEBI:58189"/>
    </reaction>
    <physiologicalReaction direction="left-to-right" evidence="7">
        <dbReference type="Rhea" id="RHEA:19670"/>
    </physiologicalReaction>
</comment>
<evidence type="ECO:0000256" key="2">
    <source>
        <dbReference type="ARBA" id="ARBA00007756"/>
    </source>
</evidence>
<proteinExistence type="inferred from homology"/>
<dbReference type="FunFam" id="3.40.50.300:FF:000643">
    <property type="entry name" value="Small monomeric GTPase (Gtr2)"/>
    <property type="match status" value="1"/>
</dbReference>
<dbReference type="GO" id="GO:0012505">
    <property type="term" value="C:endomembrane system"/>
    <property type="evidence" value="ECO:0007669"/>
    <property type="project" value="UniProtKB-SubCell"/>
</dbReference>
<comment type="function">
    <text evidence="8">GTPase involved in activation of the TORC1 signaling pathway, which promotes growth and represses autophagy in nutrient-rich conditions.</text>
</comment>
<dbReference type="VEuPathDB" id="FungiDB:T552_01560"/>
<dbReference type="PANTHER" id="PTHR11259:SF2">
    <property type="entry name" value="GH16429P"/>
    <property type="match status" value="1"/>
</dbReference>
<comment type="caution">
    <text evidence="9">The sequence shown here is derived from an EMBL/GenBank/DDBJ whole genome shotgun (WGS) entry which is preliminary data.</text>
</comment>
<dbReference type="RefSeq" id="XP_018226299.1">
    <property type="nucleotide sequence ID" value="XM_018370141.1"/>
</dbReference>
<dbReference type="AlphaFoldDB" id="A0A0W4ZKM8"/>
<dbReference type="CDD" id="cd11385">
    <property type="entry name" value="RagC_like"/>
    <property type="match status" value="1"/>
</dbReference>
<name>A0A0W4ZKM8_PNEC8</name>
<comment type="subunit">
    <text evidence="8">Component of the GSE complex.</text>
</comment>
<sequence length="337" mass="39130">MALNHEVCMIPMYTYRPRLLLMGLRRSGKSSTKRVVFHKMPPNETLFLESTNRINKDDINSFIDFQVWDFPGQIDFFDSTFDLEGIFGQVGALIFVVDAQEYIYIYERDEYLEALSKLHITIMKALAVNPSINIEVFIHKVDVLSDDYKIDTQRDIQQRVLDELLDSGLDNVSISFHLTSIFDYSIFEAFSRVIQKLIPQLPALENLLNIFCSNSVIEKAYLFDISSKIYIATDSSPVDVQSYEICSDYIDVILDVFEIYGKYNSNNENITDEKEISSVIRLSNGMALYFHEINRYLALVCLVRIENLEKQSLLEYNVQCFNKAIEQIMRQMTYICT</sequence>
<gene>
    <name evidence="9" type="ORF">T552_01560</name>
</gene>
<protein>
    <recommendedName>
        <fullName evidence="8">GTP-binding protein</fullName>
    </recommendedName>
</protein>
<dbReference type="InterPro" id="IPR039400">
    <property type="entry name" value="RagC/D"/>
</dbReference>
<dbReference type="Proteomes" id="UP000054454">
    <property type="component" value="Unassembled WGS sequence"/>
</dbReference>
<accession>A0A0W4ZKM8</accession>
<dbReference type="GO" id="GO:1904263">
    <property type="term" value="P:positive regulation of TORC1 signaling"/>
    <property type="evidence" value="ECO:0007669"/>
    <property type="project" value="TreeGrafter"/>
</dbReference>
<organism evidence="9 10">
    <name type="scientific">Pneumocystis carinii (strain B80)</name>
    <name type="common">Rat pneumocystis pneumonia agent</name>
    <name type="synonym">Pneumocystis carinii f. sp. carinii</name>
    <dbReference type="NCBI Taxonomy" id="1408658"/>
    <lineage>
        <taxon>Eukaryota</taxon>
        <taxon>Fungi</taxon>
        <taxon>Dikarya</taxon>
        <taxon>Ascomycota</taxon>
        <taxon>Taphrinomycotina</taxon>
        <taxon>Pneumocystomycetes</taxon>
        <taxon>Pneumocystaceae</taxon>
        <taxon>Pneumocystis</taxon>
    </lineage>
</organism>
<evidence type="ECO:0000313" key="10">
    <source>
        <dbReference type="Proteomes" id="UP000054454"/>
    </source>
</evidence>
<reference evidence="10" key="1">
    <citation type="journal article" date="2016" name="Nat. Commun.">
        <title>Genome analysis of three Pneumocystis species reveals adaptation mechanisms to life exclusively in mammalian hosts.</title>
        <authorList>
            <person name="Ma L."/>
            <person name="Chen Z."/>
            <person name="Huang D.W."/>
            <person name="Kutty G."/>
            <person name="Ishihara M."/>
            <person name="Wang H."/>
            <person name="Abouelleil A."/>
            <person name="Bishop L."/>
            <person name="Davey E."/>
            <person name="Deng R."/>
            <person name="Deng X."/>
            <person name="Fan L."/>
            <person name="Fantoni G."/>
            <person name="Fitzgerald M."/>
            <person name="Gogineni E."/>
            <person name="Goldberg J.M."/>
            <person name="Handley G."/>
            <person name="Hu X."/>
            <person name="Huber C."/>
            <person name="Jiao X."/>
            <person name="Jones K."/>
            <person name="Levin J.Z."/>
            <person name="Liu Y."/>
            <person name="Macdonald P."/>
            <person name="Melnikov A."/>
            <person name="Raley C."/>
            <person name="Sassi M."/>
            <person name="Sherman B.T."/>
            <person name="Song X."/>
            <person name="Sykes S."/>
            <person name="Tran B."/>
            <person name="Walsh L."/>
            <person name="Xia Y."/>
            <person name="Yang J."/>
            <person name="Young S."/>
            <person name="Zeng Q."/>
            <person name="Zheng X."/>
            <person name="Stephens R."/>
            <person name="Nusbaum C."/>
            <person name="Birren B.W."/>
            <person name="Azadi P."/>
            <person name="Lempicki R.A."/>
            <person name="Cuomo C.A."/>
            <person name="Kovacs J.A."/>
        </authorList>
    </citation>
    <scope>NUCLEOTIDE SEQUENCE [LARGE SCALE GENOMIC DNA]</scope>
    <source>
        <strain evidence="10">B80</strain>
    </source>
</reference>
<keyword evidence="3 8" id="KW-0547">Nucleotide-binding</keyword>
<dbReference type="PANTHER" id="PTHR11259">
    <property type="entry name" value="RAS-RELATED GTP BINDING RAG/GTR YEAST"/>
    <property type="match status" value="1"/>
</dbReference>
<dbReference type="EMBL" id="LFVZ01000006">
    <property type="protein sequence ID" value="KTW28932.1"/>
    <property type="molecule type" value="Genomic_DNA"/>
</dbReference>
<evidence type="ECO:0000256" key="1">
    <source>
        <dbReference type="ARBA" id="ARBA00004308"/>
    </source>
</evidence>
<dbReference type="GeneID" id="28936344"/>
<comment type="similarity">
    <text evidence="2 8">Belongs to the GTR/RAG GTP-binding protein family.</text>
</comment>
<dbReference type="InterPro" id="IPR006762">
    <property type="entry name" value="Gtr1_RagA"/>
</dbReference>
<evidence type="ECO:0000256" key="3">
    <source>
        <dbReference type="ARBA" id="ARBA00022741"/>
    </source>
</evidence>